<evidence type="ECO:0000313" key="2">
    <source>
        <dbReference type="EMBL" id="TFA99084.1"/>
    </source>
</evidence>
<name>A0ABY2GUV9_9HYPO</name>
<sequence length="61" mass="6800">MQRGGRCFYWVAAAKSWTSPGPALRELQSHQAEIGPLRSEMEENHDNLTPNFRVGDADRGG</sequence>
<gene>
    <name evidence="2" type="ORF">CCMA1212_009180</name>
</gene>
<dbReference type="Proteomes" id="UP001642720">
    <property type="component" value="Unassembled WGS sequence"/>
</dbReference>
<dbReference type="EMBL" id="PPTA01000016">
    <property type="protein sequence ID" value="TFA99084.1"/>
    <property type="molecule type" value="Genomic_DNA"/>
</dbReference>
<comment type="caution">
    <text evidence="2">The sequence shown here is derived from an EMBL/GenBank/DDBJ whole genome shotgun (WGS) entry which is preliminary data.</text>
</comment>
<dbReference type="GeneID" id="300580725"/>
<feature type="region of interest" description="Disordered" evidence="1">
    <location>
        <begin position="38"/>
        <end position="61"/>
    </location>
</feature>
<accession>A0ABY2GUV9</accession>
<reference evidence="2 3" key="1">
    <citation type="submission" date="2018-01" db="EMBL/GenBank/DDBJ databases">
        <title>Genome characterization of the sugarcane-associated fungus Trichoderma ghanense CCMA-1212 and their application in lignocelulose bioconversion.</title>
        <authorList>
            <person name="Steindorff A.S."/>
            <person name="Mendes T.D."/>
            <person name="Vilela E.S.D."/>
            <person name="Rodrigues D.S."/>
            <person name="Formighieri E.F."/>
            <person name="Melo I.S."/>
            <person name="Favaro L.C.L."/>
        </authorList>
    </citation>
    <scope>NUCLEOTIDE SEQUENCE [LARGE SCALE GENOMIC DNA]</scope>
    <source>
        <strain evidence="2 3">CCMA-1212</strain>
    </source>
</reference>
<protein>
    <submittedName>
        <fullName evidence="2">Uncharacterized protein</fullName>
    </submittedName>
</protein>
<keyword evidence="3" id="KW-1185">Reference proteome</keyword>
<dbReference type="RefSeq" id="XP_073555286.1">
    <property type="nucleotide sequence ID" value="XM_073706275.1"/>
</dbReference>
<evidence type="ECO:0000256" key="1">
    <source>
        <dbReference type="SAM" id="MobiDB-lite"/>
    </source>
</evidence>
<evidence type="ECO:0000313" key="3">
    <source>
        <dbReference type="Proteomes" id="UP001642720"/>
    </source>
</evidence>
<organism evidence="2 3">
    <name type="scientific">Trichoderma ghanense</name>
    <dbReference type="NCBI Taxonomy" id="65468"/>
    <lineage>
        <taxon>Eukaryota</taxon>
        <taxon>Fungi</taxon>
        <taxon>Dikarya</taxon>
        <taxon>Ascomycota</taxon>
        <taxon>Pezizomycotina</taxon>
        <taxon>Sordariomycetes</taxon>
        <taxon>Hypocreomycetidae</taxon>
        <taxon>Hypocreales</taxon>
        <taxon>Hypocreaceae</taxon>
        <taxon>Trichoderma</taxon>
    </lineage>
</organism>
<proteinExistence type="predicted"/>